<feature type="domain" description="GGDEF" evidence="4">
    <location>
        <begin position="116"/>
        <end position="248"/>
    </location>
</feature>
<evidence type="ECO:0000256" key="2">
    <source>
        <dbReference type="ARBA" id="ARBA00034247"/>
    </source>
</evidence>
<comment type="catalytic activity">
    <reaction evidence="2">
        <text>2 GTP = 3',3'-c-di-GMP + 2 diphosphate</text>
        <dbReference type="Rhea" id="RHEA:24898"/>
        <dbReference type="ChEBI" id="CHEBI:33019"/>
        <dbReference type="ChEBI" id="CHEBI:37565"/>
        <dbReference type="ChEBI" id="CHEBI:58805"/>
        <dbReference type="EC" id="2.7.7.65"/>
    </reaction>
</comment>
<name>A0A1A5I8M6_RHILI</name>
<accession>A0A1A5I8M6</accession>
<organism evidence="5 6">
    <name type="scientific">Rhizobium loti</name>
    <name type="common">Mesorhizobium loti</name>
    <dbReference type="NCBI Taxonomy" id="381"/>
    <lineage>
        <taxon>Bacteria</taxon>
        <taxon>Pseudomonadati</taxon>
        <taxon>Pseudomonadota</taxon>
        <taxon>Alphaproteobacteria</taxon>
        <taxon>Hyphomicrobiales</taxon>
        <taxon>Phyllobacteriaceae</taxon>
        <taxon>Mesorhizobium</taxon>
    </lineage>
</organism>
<gene>
    <name evidence="5" type="ORF">BAE39_12105</name>
</gene>
<reference evidence="6" key="1">
    <citation type="submission" date="2016-06" db="EMBL/GenBank/DDBJ databases">
        <title>NZP2037 Pacbio-Illumina hybrid assembly.</title>
        <authorList>
            <person name="Ramsay J.P."/>
        </authorList>
    </citation>
    <scope>NUCLEOTIDE SEQUENCE [LARGE SCALE GENOMIC DNA]</scope>
    <source>
        <strain evidence="6">R7ANS::ICEMlSym2042</strain>
    </source>
</reference>
<proteinExistence type="predicted"/>
<dbReference type="OrthoDB" id="9812260at2"/>
<sequence>MKLDLSPTSWGRVIAVTAAGTAFFIAVAFFVDSFNFPYLSPEAVWRAQMTDLMLPLVLGGSFLFFLMWKIRQLAIAQRDLSVIAATDSLTAVLNRGAFSMLVEAYLEQTHKQAQTRSGALLIIDADHFKSINDRLGHDCGDQALKLIAQAIKGQLRGSDIVGRIGGEEFGVFLPGVDPSQSWLVAEGIRRRIREMDFSPGGRSCPLSVSIGGTSFSGPTTYEAIFSAADRRLYAAKSNGRDQVSFDPAEAALVSQPSATTVH</sequence>
<dbReference type="EMBL" id="LZTJ01000012">
    <property type="protein sequence ID" value="OBP76819.1"/>
    <property type="molecule type" value="Genomic_DNA"/>
</dbReference>
<comment type="caution">
    <text evidence="5">The sequence shown here is derived from an EMBL/GenBank/DDBJ whole genome shotgun (WGS) entry which is preliminary data.</text>
</comment>
<keyword evidence="3" id="KW-0472">Membrane</keyword>
<evidence type="ECO:0000313" key="5">
    <source>
        <dbReference type="EMBL" id="OBP76819.1"/>
    </source>
</evidence>
<feature type="transmembrane region" description="Helical" evidence="3">
    <location>
        <begin position="12"/>
        <end position="31"/>
    </location>
</feature>
<evidence type="ECO:0000313" key="6">
    <source>
        <dbReference type="Proteomes" id="UP000093748"/>
    </source>
</evidence>
<evidence type="ECO:0000256" key="1">
    <source>
        <dbReference type="ARBA" id="ARBA00012528"/>
    </source>
</evidence>
<dbReference type="GO" id="GO:0043709">
    <property type="term" value="P:cell adhesion involved in single-species biofilm formation"/>
    <property type="evidence" value="ECO:0007669"/>
    <property type="project" value="TreeGrafter"/>
</dbReference>
<dbReference type="AlphaFoldDB" id="A0A1A5I8M6"/>
<dbReference type="GO" id="GO:0005886">
    <property type="term" value="C:plasma membrane"/>
    <property type="evidence" value="ECO:0007669"/>
    <property type="project" value="TreeGrafter"/>
</dbReference>
<dbReference type="Proteomes" id="UP000093748">
    <property type="component" value="Unassembled WGS sequence"/>
</dbReference>
<dbReference type="GO" id="GO:1902201">
    <property type="term" value="P:negative regulation of bacterial-type flagellum-dependent cell motility"/>
    <property type="evidence" value="ECO:0007669"/>
    <property type="project" value="TreeGrafter"/>
</dbReference>
<dbReference type="InterPro" id="IPR050469">
    <property type="entry name" value="Diguanylate_Cyclase"/>
</dbReference>
<evidence type="ECO:0000259" key="4">
    <source>
        <dbReference type="PROSITE" id="PS50887"/>
    </source>
</evidence>
<keyword evidence="3" id="KW-0812">Transmembrane</keyword>
<dbReference type="PROSITE" id="PS50887">
    <property type="entry name" value="GGDEF"/>
    <property type="match status" value="1"/>
</dbReference>
<dbReference type="FunFam" id="3.30.70.270:FF:000001">
    <property type="entry name" value="Diguanylate cyclase domain protein"/>
    <property type="match status" value="1"/>
</dbReference>
<evidence type="ECO:0000256" key="3">
    <source>
        <dbReference type="SAM" id="Phobius"/>
    </source>
</evidence>
<dbReference type="CDD" id="cd01949">
    <property type="entry name" value="GGDEF"/>
    <property type="match status" value="1"/>
</dbReference>
<dbReference type="SUPFAM" id="SSF55073">
    <property type="entry name" value="Nucleotide cyclase"/>
    <property type="match status" value="1"/>
</dbReference>
<dbReference type="NCBIfam" id="TIGR00254">
    <property type="entry name" value="GGDEF"/>
    <property type="match status" value="1"/>
</dbReference>
<dbReference type="Gene3D" id="3.30.70.270">
    <property type="match status" value="1"/>
</dbReference>
<dbReference type="EC" id="2.7.7.65" evidence="1"/>
<dbReference type="InterPro" id="IPR043128">
    <property type="entry name" value="Rev_trsase/Diguanyl_cyclase"/>
</dbReference>
<dbReference type="InterPro" id="IPR000160">
    <property type="entry name" value="GGDEF_dom"/>
</dbReference>
<dbReference type="GeneID" id="66684783"/>
<protein>
    <recommendedName>
        <fullName evidence="1">diguanylate cyclase</fullName>
        <ecNumber evidence="1">2.7.7.65</ecNumber>
    </recommendedName>
</protein>
<dbReference type="Pfam" id="PF00990">
    <property type="entry name" value="GGDEF"/>
    <property type="match status" value="1"/>
</dbReference>
<dbReference type="PANTHER" id="PTHR45138">
    <property type="entry name" value="REGULATORY COMPONENTS OF SENSORY TRANSDUCTION SYSTEM"/>
    <property type="match status" value="1"/>
</dbReference>
<dbReference type="InterPro" id="IPR029787">
    <property type="entry name" value="Nucleotide_cyclase"/>
</dbReference>
<feature type="transmembrane region" description="Helical" evidence="3">
    <location>
        <begin position="51"/>
        <end position="68"/>
    </location>
</feature>
<dbReference type="SMART" id="SM00267">
    <property type="entry name" value="GGDEF"/>
    <property type="match status" value="1"/>
</dbReference>
<keyword evidence="3" id="KW-1133">Transmembrane helix</keyword>
<dbReference type="PANTHER" id="PTHR45138:SF9">
    <property type="entry name" value="DIGUANYLATE CYCLASE DGCM-RELATED"/>
    <property type="match status" value="1"/>
</dbReference>
<dbReference type="GO" id="GO:0052621">
    <property type="term" value="F:diguanylate cyclase activity"/>
    <property type="evidence" value="ECO:0007669"/>
    <property type="project" value="UniProtKB-EC"/>
</dbReference>
<dbReference type="RefSeq" id="WP_032933285.1">
    <property type="nucleotide sequence ID" value="NZ_LZTH01000045.1"/>
</dbReference>